<dbReference type="SUPFAM" id="SSF48371">
    <property type="entry name" value="ARM repeat"/>
    <property type="match status" value="2"/>
</dbReference>
<evidence type="ECO:0000256" key="2">
    <source>
        <dbReference type="ARBA" id="ARBA00022694"/>
    </source>
</evidence>
<organism evidence="8 9">
    <name type="scientific">Lophotis ruficrista</name>
    <dbReference type="NCBI Taxonomy" id="172689"/>
    <lineage>
        <taxon>Eukaryota</taxon>
        <taxon>Metazoa</taxon>
        <taxon>Chordata</taxon>
        <taxon>Craniata</taxon>
        <taxon>Vertebrata</taxon>
        <taxon>Euteleostomi</taxon>
        <taxon>Archelosauria</taxon>
        <taxon>Archosauria</taxon>
        <taxon>Dinosauria</taxon>
        <taxon>Saurischia</taxon>
        <taxon>Theropoda</taxon>
        <taxon>Coelurosauria</taxon>
        <taxon>Aves</taxon>
        <taxon>Neognathae</taxon>
        <taxon>Neoaves</taxon>
        <taxon>Otidimorphae</taxon>
        <taxon>Otidiformes</taxon>
        <taxon>Otididae</taxon>
        <taxon>Lophotis</taxon>
    </lineage>
</organism>
<evidence type="ECO:0000259" key="6">
    <source>
        <dbReference type="Pfam" id="PF25150"/>
    </source>
</evidence>
<comment type="caution">
    <text evidence="8">The sequence shown here is derived from an EMBL/GenBank/DDBJ whole genome shotgun (WGS) entry which is preliminary data.</text>
</comment>
<dbReference type="Pfam" id="PF25151">
    <property type="entry name" value="TPR_Trm732_C"/>
    <property type="match status" value="1"/>
</dbReference>
<dbReference type="PANTHER" id="PTHR14387:SF7">
    <property type="entry name" value="THYROID ADENOMA-ASSOCIATED PROTEIN"/>
    <property type="match status" value="1"/>
</dbReference>
<name>A0A7K8JTN5_9AVES</name>
<evidence type="ECO:0000256" key="4">
    <source>
        <dbReference type="ARBA" id="ARBA00035698"/>
    </source>
</evidence>
<reference evidence="8 9" key="1">
    <citation type="submission" date="2019-09" db="EMBL/GenBank/DDBJ databases">
        <title>Bird 10,000 Genomes (B10K) Project - Family phase.</title>
        <authorList>
            <person name="Zhang G."/>
        </authorList>
    </citation>
    <scope>NUCLEOTIDE SEQUENCE [LARGE SCALE GENOMIC DNA]</scope>
    <source>
        <strain evidence="8">B10K-CU-031-23</strain>
    </source>
</reference>
<keyword evidence="9" id="KW-1185">Reference proteome</keyword>
<dbReference type="InterPro" id="IPR016024">
    <property type="entry name" value="ARM-type_fold"/>
</dbReference>
<evidence type="ECO:0000313" key="8">
    <source>
        <dbReference type="EMBL" id="NXE07593.1"/>
    </source>
</evidence>
<feature type="domain" description="DUF2428" evidence="5">
    <location>
        <begin position="939"/>
        <end position="1239"/>
    </location>
</feature>
<accession>A0A7K8JTN5</accession>
<evidence type="ECO:0000313" key="9">
    <source>
        <dbReference type="Proteomes" id="UP000533896"/>
    </source>
</evidence>
<feature type="non-terminal residue" evidence="8">
    <location>
        <position position="1"/>
    </location>
</feature>
<dbReference type="InterPro" id="IPR019442">
    <property type="entry name" value="THADA/TRM732_DUF2428"/>
</dbReference>
<dbReference type="Pfam" id="PF10350">
    <property type="entry name" value="DUF2428"/>
    <property type="match status" value="1"/>
</dbReference>
<keyword evidence="2" id="KW-0819">tRNA processing</keyword>
<feature type="domain" description="tRNA (32-2'-O)-methyltransferase regulator THADA-like C-terminal TPR repeats region" evidence="7">
    <location>
        <begin position="1241"/>
        <end position="1404"/>
    </location>
</feature>
<comment type="similarity">
    <text evidence="1">Belongs to the THADA family.</text>
</comment>
<protein>
    <recommendedName>
        <fullName evidence="4">tRNA (32-2'-O)-methyltransferase regulator THADA</fullName>
    </recommendedName>
</protein>
<dbReference type="GO" id="GO:0005829">
    <property type="term" value="C:cytosol"/>
    <property type="evidence" value="ECO:0007669"/>
    <property type="project" value="TreeGrafter"/>
</dbReference>
<dbReference type="OrthoDB" id="73997at2759"/>
<dbReference type="GO" id="GO:0030488">
    <property type="term" value="P:tRNA methylation"/>
    <property type="evidence" value="ECO:0007669"/>
    <property type="project" value="TreeGrafter"/>
</dbReference>
<dbReference type="InterPro" id="IPR056842">
    <property type="entry name" value="THADA-like_TPR_C"/>
</dbReference>
<evidence type="ECO:0000256" key="3">
    <source>
        <dbReference type="ARBA" id="ARBA00035625"/>
    </source>
</evidence>
<dbReference type="PANTHER" id="PTHR14387">
    <property type="entry name" value="THADA/DEATH RECEPTOR INTERACTING PROTEIN"/>
    <property type="match status" value="1"/>
</dbReference>
<dbReference type="InterPro" id="IPR056843">
    <property type="entry name" value="THADA-like_TPR"/>
</dbReference>
<evidence type="ECO:0000259" key="5">
    <source>
        <dbReference type="Pfam" id="PF10350"/>
    </source>
</evidence>
<feature type="non-terminal residue" evidence="8">
    <location>
        <position position="1930"/>
    </location>
</feature>
<dbReference type="Proteomes" id="UP000533896">
    <property type="component" value="Unassembled WGS sequence"/>
</dbReference>
<evidence type="ECO:0000256" key="1">
    <source>
        <dbReference type="ARBA" id="ARBA00010409"/>
    </source>
</evidence>
<evidence type="ECO:0000259" key="7">
    <source>
        <dbReference type="Pfam" id="PF25151"/>
    </source>
</evidence>
<proteinExistence type="inferred from homology"/>
<feature type="domain" description="tRNA (32-2'-O)-methyltransferase regulator THADA-like TPR repeats region" evidence="6">
    <location>
        <begin position="523"/>
        <end position="794"/>
    </location>
</feature>
<dbReference type="EMBL" id="VWYV01000203">
    <property type="protein sequence ID" value="NXE07593.1"/>
    <property type="molecule type" value="Genomic_DNA"/>
</dbReference>
<gene>
    <name evidence="8" type="primary">Thada</name>
    <name evidence="8" type="ORF">LOPRUF_R01281</name>
</gene>
<dbReference type="Pfam" id="PF25150">
    <property type="entry name" value="TPR_Trm732"/>
    <property type="match status" value="1"/>
</dbReference>
<sequence>MVLKKKKEIQVDAFFLDHQQLEKLQRFSKAEEQNLASLLLHCAQLSNGIQQIQCIKQIMPLVKKMDQNSGCDPMVKTCLDVLGEIYFSLGAKNPLKKVLASSLNDLPEQFMTLAVQGFVCCLREELKTTDVYLYRKVLDNLASCMEDFSLGTMTLDVLSSKGFNFLFVCMSVSLFFPRKNQGNHIVQTQLMHDLLIAIKVSMMVVQKLQENIQGSLWKHHESFVWQSMCSLLKSSTNFLMDETLLQTVQTTSGLAVILFTKAMYEPAEELPSLVSDLLLGSMKHAGVPVWFVSNCGTLCTEELPDSVLLFLCHGALAMLEWKNGSMGENGEKLLLDIVSVLLSLGSELKESSMATSLSRILAIWTNSALAALISGSPNLKMKLNGNSDVIGKLLEYIYTHWEHPLDAVRHQTKLIFKNLLQIHRTTIAGSNEKSDPFFGRLIKHLLSLEWHVKGKYASLGCLVECVGTEYILQLDRTIPVQILDVMNDQSLAPYASDLLETMFTNHKAHFTSSSQASAWIDQWHDIWVSPLLEILCEGNHDQTTYIIDYYLPKLLKCSPDSLSYMVRILQASADANLGSCSTRGALGALMACLRTARAYGHLELSNIMSNGLVSTECIKQGLVHQHNQVCIDALGLLCETHRSTEIVSMEEMQLIQFFIMYNLNSQSPSVRQQICSLLRKLFCRIQESSQVLYKSEQNKTKQELLEHSTKRHPLRILQQYKDFMSSVCNRLFEALFPGSSHPTRFSALTILGSVAEIFSVSKGQAQVFQLDQEIDSAHVQTLIQCFASTFEEVKVLAFELLMKLRDVAFNLQDSENIDLLFQAAMDLSTSTKPYDCVTASYLLSFLVRHEELQRICLGKCVEHRPQMDGNTSVSTVEKNTLAVIKLLLVNVEGEIFQAKKSLLQAAASFPMYGRVHCITGALQQLPFNNLTLVAEWKEMVARLILMSYELSAVVSPVVQSSSPEGLIPMDSDSESVGRLQMILHEIQPQDTNDYFTQAKILKEHCKVESEKLSDHRLMENICTEMRGKERQTCDVTAQMVLVCCWRSMKEVSLLLGTLCKLLPSQAASEPSDGLITVEQVKNIGDYFKHHLLQSRHRGAFELAYAGFVQLTGMLSRCNSESLRKMPEQWLSCVLEEIKSCDPSSTLCATRRSAGIPFYIQALLASEPKNGKTDLLQMTMKELISLAVPLNESASVIPQVHALNILRALFRDTRLGENIMPYVADGIQAAILGFMSPIWAVRNSSTLLFSALITRIFGVKRGKDENSKKNRMTGREFFSRFPSLYPFLLKQLEVVTKTLNSEAEELKIHPSLFLLLLILGRLYPSPMDGTYSALSMTQFVPLIIRCGHSPVYRSREMSGRALVPFVMVNEVPHTVLSLLEGLPDPTSPCIRHNNIHGTLLQVFHLLQSYLESKQLVSSDFRKELDDIITRIVTKLWLAKRQNPCLVTRAAYLDVLVMLSTHLGKCQKQGMQLFGFWEEMNRVISDSELMSAIPYSSAVPGLIQYLQSITKLVISVLSVTAGPDIQSSSSPVAKKIAKPSLSIVHLFHCEFHEVRLLALEAVVLWLKQINSKQIAEEGGDVLCLLIDLEGTLLTMALEEKNLQCFCKVLEILHNMDLRNVLPKTECSIKMNPNELLTWSLNIIDTSNSTEVQSIALKFASKLVIHLLQNHQQISEEVLKKWIQLIVYFCGDEQQTEMLLAAAEVLKSITTFLLISEKLILGLSDTLAMWKCVILLLQNEDLVVRDAAAEVIQVAQSQKKSSKGTEFALRVVNAPMALDLAFGILCELLQRWGQICTGVPILLEWLLGDSDPKRESETSAPEEDDYLFDKGEVNFWAEKLTHVRQLSKHLLRLISTTHLTLPDHGELNRLSRIALDQAQLVGHLFRALPPTPEFSKTAEFTRLAIQNERISVCLKILNLLKPDDTCKNENLEK</sequence>
<dbReference type="InterPro" id="IPR051954">
    <property type="entry name" value="tRNA_methyltransferase_THADA"/>
</dbReference>
<comment type="function">
    <text evidence="3">Together with methyltransferase FTSJ1, methylates the 2'-O-ribose of nucleotides at position 32 of the anticodon loop of substrate tRNAs.</text>
</comment>